<dbReference type="PROSITE" id="PS50885">
    <property type="entry name" value="HAMP"/>
    <property type="match status" value="1"/>
</dbReference>
<dbReference type="GO" id="GO:0000155">
    <property type="term" value="F:phosphorelay sensor kinase activity"/>
    <property type="evidence" value="ECO:0007669"/>
    <property type="project" value="InterPro"/>
</dbReference>
<dbReference type="InterPro" id="IPR036097">
    <property type="entry name" value="HisK_dim/P_sf"/>
</dbReference>
<dbReference type="Gene3D" id="1.10.287.130">
    <property type="match status" value="1"/>
</dbReference>
<dbReference type="InterPro" id="IPR003660">
    <property type="entry name" value="HAMP_dom"/>
</dbReference>
<feature type="transmembrane region" description="Helical" evidence="12">
    <location>
        <begin position="37"/>
        <end position="60"/>
    </location>
</feature>
<dbReference type="SMART" id="SM00388">
    <property type="entry name" value="HisKA"/>
    <property type="match status" value="1"/>
</dbReference>
<dbReference type="EMBL" id="CACRSM010000002">
    <property type="protein sequence ID" value="VYS81965.1"/>
    <property type="molecule type" value="Genomic_DNA"/>
</dbReference>
<dbReference type="SUPFAM" id="SSF47384">
    <property type="entry name" value="Homodimeric domain of signal transducing histidine kinase"/>
    <property type="match status" value="1"/>
</dbReference>
<dbReference type="Pfam" id="PF00512">
    <property type="entry name" value="HisKA"/>
    <property type="match status" value="1"/>
</dbReference>
<evidence type="ECO:0000259" key="13">
    <source>
        <dbReference type="PROSITE" id="PS50109"/>
    </source>
</evidence>
<comment type="catalytic activity">
    <reaction evidence="1">
        <text>ATP + protein L-histidine = ADP + protein N-phospho-L-histidine.</text>
        <dbReference type="EC" id="2.7.13.3"/>
    </reaction>
</comment>
<dbReference type="GO" id="GO:0005886">
    <property type="term" value="C:plasma membrane"/>
    <property type="evidence" value="ECO:0007669"/>
    <property type="project" value="UniProtKB-SubCell"/>
</dbReference>
<keyword evidence="9" id="KW-0902">Two-component regulatory system</keyword>
<dbReference type="PANTHER" id="PTHR45436:SF5">
    <property type="entry name" value="SENSOR HISTIDINE KINASE TRCS"/>
    <property type="match status" value="1"/>
</dbReference>
<evidence type="ECO:0000313" key="15">
    <source>
        <dbReference type="EMBL" id="VYS81965.1"/>
    </source>
</evidence>
<feature type="region of interest" description="Disordered" evidence="11">
    <location>
        <begin position="84"/>
        <end position="141"/>
    </location>
</feature>
<keyword evidence="5 15" id="KW-0808">Transferase</keyword>
<protein>
    <recommendedName>
        <fullName evidence="3">histidine kinase</fullName>
        <ecNumber evidence="3">2.7.13.3</ecNumber>
    </recommendedName>
</protein>
<organism evidence="15">
    <name type="scientific">Schaalia odontolytica</name>
    <dbReference type="NCBI Taxonomy" id="1660"/>
    <lineage>
        <taxon>Bacteria</taxon>
        <taxon>Bacillati</taxon>
        <taxon>Actinomycetota</taxon>
        <taxon>Actinomycetes</taxon>
        <taxon>Actinomycetales</taxon>
        <taxon>Actinomycetaceae</taxon>
        <taxon>Schaalia</taxon>
    </lineage>
</organism>
<keyword evidence="8 12" id="KW-1133">Transmembrane helix</keyword>
<dbReference type="FunFam" id="1.10.287.130:FF:000001">
    <property type="entry name" value="Two-component sensor histidine kinase"/>
    <property type="match status" value="1"/>
</dbReference>
<feature type="domain" description="Histidine kinase" evidence="13">
    <location>
        <begin position="324"/>
        <end position="557"/>
    </location>
</feature>
<evidence type="ECO:0000256" key="2">
    <source>
        <dbReference type="ARBA" id="ARBA00004236"/>
    </source>
</evidence>
<evidence type="ECO:0000256" key="3">
    <source>
        <dbReference type="ARBA" id="ARBA00012438"/>
    </source>
</evidence>
<dbReference type="PRINTS" id="PR00344">
    <property type="entry name" value="BCTRLSENSOR"/>
</dbReference>
<keyword evidence="7 15" id="KW-0418">Kinase</keyword>
<evidence type="ECO:0000256" key="4">
    <source>
        <dbReference type="ARBA" id="ARBA00022553"/>
    </source>
</evidence>
<proteinExistence type="predicted"/>
<feature type="compositionally biased region" description="Low complexity" evidence="11">
    <location>
        <begin position="114"/>
        <end position="128"/>
    </location>
</feature>
<dbReference type="SUPFAM" id="SSF55874">
    <property type="entry name" value="ATPase domain of HSP90 chaperone/DNA topoisomerase II/histidine kinase"/>
    <property type="match status" value="1"/>
</dbReference>
<evidence type="ECO:0000256" key="6">
    <source>
        <dbReference type="ARBA" id="ARBA00022692"/>
    </source>
</evidence>
<evidence type="ECO:0000256" key="10">
    <source>
        <dbReference type="ARBA" id="ARBA00023136"/>
    </source>
</evidence>
<accession>A0A6N2RQ75</accession>
<evidence type="ECO:0000256" key="1">
    <source>
        <dbReference type="ARBA" id="ARBA00000085"/>
    </source>
</evidence>
<dbReference type="SMART" id="SM00304">
    <property type="entry name" value="HAMP"/>
    <property type="match status" value="1"/>
</dbReference>
<dbReference type="Gene3D" id="6.10.340.10">
    <property type="match status" value="1"/>
</dbReference>
<feature type="transmembrane region" description="Helical" evidence="12">
    <location>
        <begin position="219"/>
        <end position="240"/>
    </location>
</feature>
<feature type="compositionally biased region" description="Basic residues" evidence="11">
    <location>
        <begin position="21"/>
        <end position="30"/>
    </location>
</feature>
<dbReference type="InterPro" id="IPR004358">
    <property type="entry name" value="Sig_transdc_His_kin-like_C"/>
</dbReference>
<dbReference type="InterPro" id="IPR005467">
    <property type="entry name" value="His_kinase_dom"/>
</dbReference>
<gene>
    <name evidence="15" type="primary">tcrY_2</name>
    <name evidence="15" type="ORF">AOLFYP35_00427</name>
</gene>
<dbReference type="Pfam" id="PF02518">
    <property type="entry name" value="HATPase_c"/>
    <property type="match status" value="1"/>
</dbReference>
<dbReference type="PROSITE" id="PS50109">
    <property type="entry name" value="HIS_KIN"/>
    <property type="match status" value="1"/>
</dbReference>
<dbReference type="InterPro" id="IPR003661">
    <property type="entry name" value="HisK_dim/P_dom"/>
</dbReference>
<evidence type="ECO:0000256" key="5">
    <source>
        <dbReference type="ARBA" id="ARBA00022679"/>
    </source>
</evidence>
<dbReference type="InterPro" id="IPR003594">
    <property type="entry name" value="HATPase_dom"/>
</dbReference>
<dbReference type="EC" id="2.7.13.3" evidence="3"/>
<evidence type="ECO:0000256" key="7">
    <source>
        <dbReference type="ARBA" id="ARBA00022777"/>
    </source>
</evidence>
<dbReference type="InterPro" id="IPR036890">
    <property type="entry name" value="HATPase_C_sf"/>
</dbReference>
<name>A0A6N2RQ75_9ACTO</name>
<evidence type="ECO:0000256" key="11">
    <source>
        <dbReference type="SAM" id="MobiDB-lite"/>
    </source>
</evidence>
<keyword evidence="4" id="KW-0597">Phosphoprotein</keyword>
<feature type="compositionally biased region" description="Polar residues" evidence="11">
    <location>
        <begin position="1"/>
        <end position="20"/>
    </location>
</feature>
<dbReference type="InterPro" id="IPR050428">
    <property type="entry name" value="TCS_sensor_his_kinase"/>
</dbReference>
<sequence length="558" mass="58940">MTSSSPQASNTEPQATTPKHSTPRPKRKRSRLLTVRLSRFLAAAVALALVTMLAASALAMHSWMSSKLDSSLESMLSRLEKNAELSLQQPVPPPPPPTAGSQNDQDDHDDDHGPSQSNSPGSSASPSEHGPRGLRGPGSAEGQLQLIKDDDEIVSGVVKQFDVVELDSAAQQQILSLRCDRHGHNVSLPNLGSFRVMCGQSESRTLVVGLSLAANNSTLIMLVALEGVIALVVIAGATFIGRKWIRKEMLPLGEVAATARNIGSKDLIATPTVEDFQRVDYSIAQPGDEVGDVGFALNTMIDNVETALQARAESEQRLRQFVADASHELRTPLASIQGYTQLLQRGATDQELALSRIASESARMSGLVEDLLLLARLDAGRELASDPVDVIPLAIDAVSDAHAAGPDHQWSLDLPEIDDEVDSCTSCTVLGDESALRQVFANLVNNARIHTPAGTHVKVGVQTIAGTASTPGFVRLSVADDGPGIAPELRATVFDRFVRGDTSRSRQGKGSSGLGLSIVSSIAEALGGRVDVDTLCEGEGAPGEHGTTFSVILPAAEN</sequence>
<dbReference type="CDD" id="cd00082">
    <property type="entry name" value="HisKA"/>
    <property type="match status" value="1"/>
</dbReference>
<dbReference type="Gene3D" id="3.30.565.10">
    <property type="entry name" value="Histidine kinase-like ATPase, C-terminal domain"/>
    <property type="match status" value="1"/>
</dbReference>
<evidence type="ECO:0000259" key="14">
    <source>
        <dbReference type="PROSITE" id="PS50885"/>
    </source>
</evidence>
<reference evidence="15" key="1">
    <citation type="submission" date="2019-11" db="EMBL/GenBank/DDBJ databases">
        <authorList>
            <person name="Feng L."/>
        </authorList>
    </citation>
    <scope>NUCLEOTIDE SEQUENCE</scope>
    <source>
        <strain evidence="15">AodontolyticusLFYP35</strain>
    </source>
</reference>
<dbReference type="AlphaFoldDB" id="A0A6N2RQ75"/>
<evidence type="ECO:0000256" key="12">
    <source>
        <dbReference type="SAM" id="Phobius"/>
    </source>
</evidence>
<evidence type="ECO:0000256" key="9">
    <source>
        <dbReference type="ARBA" id="ARBA00023012"/>
    </source>
</evidence>
<feature type="region of interest" description="Disordered" evidence="11">
    <location>
        <begin position="1"/>
        <end position="30"/>
    </location>
</feature>
<comment type="subcellular location">
    <subcellularLocation>
        <location evidence="2">Cell membrane</location>
    </subcellularLocation>
</comment>
<evidence type="ECO:0000256" key="8">
    <source>
        <dbReference type="ARBA" id="ARBA00022989"/>
    </source>
</evidence>
<dbReference type="SMART" id="SM00387">
    <property type="entry name" value="HATPase_c"/>
    <property type="match status" value="1"/>
</dbReference>
<dbReference type="PANTHER" id="PTHR45436">
    <property type="entry name" value="SENSOR HISTIDINE KINASE YKOH"/>
    <property type="match status" value="1"/>
</dbReference>
<keyword evidence="6 12" id="KW-0812">Transmembrane</keyword>
<keyword evidence="10 12" id="KW-0472">Membrane</keyword>
<feature type="domain" description="HAMP" evidence="14">
    <location>
        <begin position="246"/>
        <end position="309"/>
    </location>
</feature>